<dbReference type="InterPro" id="IPR016181">
    <property type="entry name" value="Acyl_CoA_acyltransferase"/>
</dbReference>
<evidence type="ECO:0000313" key="3">
    <source>
        <dbReference type="Proteomes" id="UP000777784"/>
    </source>
</evidence>
<proteinExistence type="predicted"/>
<dbReference type="GO" id="GO:0016747">
    <property type="term" value="F:acyltransferase activity, transferring groups other than amino-acyl groups"/>
    <property type="evidence" value="ECO:0007669"/>
    <property type="project" value="InterPro"/>
</dbReference>
<sequence>MSKHSFEKLEVSTEAADIGLLRQFYASIYIAEFPDANERESLENMERYISLKADGWYQRNNYHILLYLENGIPVAGSIIDYLAGANVGVIEFLVVSSSLRRSGLGSQLLQWTESVLHRDSISAGHGGWDYIIAEMNDPFKSYERDDSMDGFERALVWDRWGYMKTDFPYVQPSLSADQLPVRNLLLMCKPGRGSDPDAIPAMTLKKAVYGYVIWAMRIYEPDSNQECLAMSRFLTSRTKVGLTSLAAYVAAENSRQLVYTDLAQIPRDEIDCLLDIYESEFGEGPTSFPRELFRKSLLSRRHEGKPYEYHFISIKRRAEGTPHGMASVFAFPDAGFGGYVVLDKVLRGKGHLAEIIALLERCMLMDRRGATGWFGECDEADGSLSIFSKRGFYEVDVTYRQPPLSGRPPYNIADAPVLHLIYKAFGAQYSPPDLMARDFLGAMEWIFRIIYRIDNPSTSDYYEDLRRQIGQRELVPWR</sequence>
<accession>A0A948W594</accession>
<comment type="caution">
    <text evidence="2">The sequence shown here is derived from an EMBL/GenBank/DDBJ whole genome shotgun (WGS) entry which is preliminary data.</text>
</comment>
<dbReference type="Proteomes" id="UP000777784">
    <property type="component" value="Unassembled WGS sequence"/>
</dbReference>
<evidence type="ECO:0000259" key="1">
    <source>
        <dbReference type="PROSITE" id="PS51186"/>
    </source>
</evidence>
<dbReference type="Pfam" id="PF00583">
    <property type="entry name" value="Acetyltransf_1"/>
    <property type="match status" value="1"/>
</dbReference>
<dbReference type="Gene3D" id="3.40.630.30">
    <property type="match status" value="1"/>
</dbReference>
<evidence type="ECO:0000313" key="2">
    <source>
        <dbReference type="EMBL" id="MBU2689351.1"/>
    </source>
</evidence>
<gene>
    <name evidence="2" type="ORF">KJ970_00355</name>
</gene>
<dbReference type="AlphaFoldDB" id="A0A948W594"/>
<organism evidence="2 3">
    <name type="scientific">Eiseniibacteriota bacterium</name>
    <dbReference type="NCBI Taxonomy" id="2212470"/>
    <lineage>
        <taxon>Bacteria</taxon>
        <taxon>Candidatus Eiseniibacteriota</taxon>
    </lineage>
</organism>
<dbReference type="CDD" id="cd04301">
    <property type="entry name" value="NAT_SF"/>
    <property type="match status" value="1"/>
</dbReference>
<dbReference type="PROSITE" id="PS51186">
    <property type="entry name" value="GNAT"/>
    <property type="match status" value="1"/>
</dbReference>
<protein>
    <submittedName>
        <fullName evidence="2">GNAT family N-acetyltransferase</fullName>
    </submittedName>
</protein>
<dbReference type="EMBL" id="JAHJDP010000003">
    <property type="protein sequence ID" value="MBU2689351.1"/>
    <property type="molecule type" value="Genomic_DNA"/>
</dbReference>
<dbReference type="InterPro" id="IPR000182">
    <property type="entry name" value="GNAT_dom"/>
</dbReference>
<reference evidence="2" key="1">
    <citation type="submission" date="2021-05" db="EMBL/GenBank/DDBJ databases">
        <title>Energy efficiency and biological interactions define the core microbiome of deep oligotrophic groundwater.</title>
        <authorList>
            <person name="Mehrshad M."/>
            <person name="Lopez-Fernandez M."/>
            <person name="Bell E."/>
            <person name="Bernier-Latmani R."/>
            <person name="Bertilsson S."/>
            <person name="Dopson M."/>
        </authorList>
    </citation>
    <scope>NUCLEOTIDE SEQUENCE</scope>
    <source>
        <strain evidence="2">Modern_marine.mb.64</strain>
    </source>
</reference>
<dbReference type="SUPFAM" id="SSF55729">
    <property type="entry name" value="Acyl-CoA N-acyltransferases (Nat)"/>
    <property type="match status" value="2"/>
</dbReference>
<feature type="domain" description="N-acetyltransferase" evidence="1">
    <location>
        <begin position="9"/>
        <end position="168"/>
    </location>
</feature>
<name>A0A948W594_UNCEI</name>